<keyword evidence="3" id="KW-0853">WD repeat</keyword>
<dbReference type="RefSeq" id="XP_029232587.1">
    <property type="nucleotide sequence ID" value="XM_029367322.1"/>
</dbReference>
<keyword evidence="1" id="KW-0677">Repeat</keyword>
<feature type="region of interest" description="Disordered" evidence="4">
    <location>
        <begin position="1762"/>
        <end position="1794"/>
    </location>
</feature>
<feature type="compositionally biased region" description="Acidic residues" evidence="4">
    <location>
        <begin position="1782"/>
        <end position="1794"/>
    </location>
</feature>
<proteinExistence type="inferred from homology"/>
<evidence type="ECO:0000313" key="5">
    <source>
        <dbReference type="EMBL" id="RNF27381.1"/>
    </source>
</evidence>
<evidence type="ECO:0000256" key="2">
    <source>
        <dbReference type="ARBA" id="ARBA00038022"/>
    </source>
</evidence>
<dbReference type="InterPro" id="IPR001680">
    <property type="entry name" value="WD40_rpt"/>
</dbReference>
<dbReference type="OrthoDB" id="427368at2759"/>
<dbReference type="CDD" id="cd00200">
    <property type="entry name" value="WD40"/>
    <property type="match status" value="1"/>
</dbReference>
<dbReference type="EMBL" id="MKKU01000008">
    <property type="protein sequence ID" value="RNF27381.1"/>
    <property type="molecule type" value="Genomic_DNA"/>
</dbReference>
<gene>
    <name evidence="5" type="ORF">Tco025E_00380</name>
</gene>
<feature type="compositionally biased region" description="Low complexity" evidence="4">
    <location>
        <begin position="1410"/>
        <end position="1427"/>
    </location>
</feature>
<dbReference type="SUPFAM" id="SSF52540">
    <property type="entry name" value="P-loop containing nucleoside triphosphate hydrolases"/>
    <property type="match status" value="1"/>
</dbReference>
<evidence type="ECO:0000313" key="6">
    <source>
        <dbReference type="Proteomes" id="UP000284403"/>
    </source>
</evidence>
<evidence type="ECO:0000256" key="1">
    <source>
        <dbReference type="ARBA" id="ARBA00022737"/>
    </source>
</evidence>
<feature type="compositionally biased region" description="Polar residues" evidence="4">
    <location>
        <begin position="1372"/>
        <end position="1386"/>
    </location>
</feature>
<comment type="similarity">
    <text evidence="2">Belongs to the WD repeat DCAF12 family.</text>
</comment>
<feature type="repeat" description="WD" evidence="3">
    <location>
        <begin position="898"/>
        <end position="940"/>
    </location>
</feature>
<feature type="region of interest" description="Disordered" evidence="4">
    <location>
        <begin position="1363"/>
        <end position="1386"/>
    </location>
</feature>
<accession>A0A3R7N8Y8</accession>
<dbReference type="PROSITE" id="PS50082">
    <property type="entry name" value="WD_REPEATS_2"/>
    <property type="match status" value="3"/>
</dbReference>
<evidence type="ECO:0000256" key="3">
    <source>
        <dbReference type="PROSITE-ProRule" id="PRU00221"/>
    </source>
</evidence>
<dbReference type="SMART" id="SM00320">
    <property type="entry name" value="WD40"/>
    <property type="match status" value="9"/>
</dbReference>
<dbReference type="InterPro" id="IPR051191">
    <property type="entry name" value="DCAF12"/>
</dbReference>
<keyword evidence="6" id="KW-1185">Reference proteome</keyword>
<sequence>MDSERNALVLDVFPRLRRWAVEAGLRVNILEVDLRWGITEDASSANLSLSVCLNEVSRCSPFFLGVLGSRYGYCPPTLFHRVDEDVDAEDFTWLQQLPQENPARMSVTEMEMRHALFTAARRTGQAVPRTMAFFVRDHAALMASLAVEDREAYAPDTPTTMQSLSRLSGYLEAQGAAVVAYTATGTSSGSGPFSAISMPSTKKSALHVPLDVTDFARKAFVALKSILLRHCGLPDDAGESLRSLREHANQKLQPQRQGGGVLKRTDNGGALYEEEYMDQISFATTLLKTFVPPMGLLEKLSLFALVGRLPTEAGASTATTAESSLTNIARAPDTRDRDKTPNVLLLQGSEGNGLSAAAAAVAAHVAHLEDPNVMVLHFACQASDGSLRRLVYYLAFSLVYRLRLEEDFCVRESDSVTTLLPLLPRVYAAAMKKKQVCVILDGLDKSSFAAEILRNLGWIVPPGTAPEVRFLVTTTPSSPFAAALKSRMLPALSLTLPDLSLSERAELVRRHLASYGKRLQESFRVNELKLLLRKTDAKQASYLTYAITYLRLFSFFDTLRADIARLPSTLAQLHAETYKKLEERFDAETCRAVLVSLYLSQSLSGLKEHNLYRLVSNVAGASRLVALLTGTCLRVARKRVRIANASFEASIAARYLPRSSDLVDACANRLVAELYFRPLATGAGRYEIRESIRLAVDSIKRGPQETCVFRPQRYSPSQLLALLHFALRTKEYDAFAALAAYVPFIEYLIVTATYLQRFMNLLSQATMANSLLARRLHPILEFMQSEYHVLLDRPSLLRQCIWNSPGCSKILHGLDHDRRGEHDDAGGSIIRGERNSTTWVRWMNPSQHGEEGRTITFPSTEPLHCLVLSDDGKFMAAGGEDMTVRVMPQGALEQITASLNHTAPVTAIAFLPHQSHILLTGCGRGVLRVWSLEDNSLLQQGQAGHTRCISSLACHPTSSVVCSGSHDGRCALWHVVSSVAESVVRSSLQPMQILKHHTAPVSCVAYHSSGEILATGSWEGRVYFINMERSMEDAGASAAPLAYVHQVLETRSPVRGLAFLPSMVVTCAVALYSGDVCLYDYASASCSARLALHAGIPIASLAFSPDAKLMASANENGNVRVTYAGVAGTVMSTLNGHRRAVTSVAFHQQEPSTLFTSSVDNNLKEWCIGQSSEPRYTGLRGTHAMSVTACAVASDGSFFVTGDMDGTAFVFASRQVVGGGAFEGTGAKDDFFVPHFVLSHEHDRVSCIRVVMQNSRILCGTAGGEVFVWAASPGLNHREGRLLRRIRVAGKGTYPVIFIECVEELASSVGGECQEDALNASKSHRPLYGRATALTTDGAMAAWAMYGDDDGLTLALEDKSSDEALHGDGEATGTNAHSVASHQTNASSEVTFGAGPALHRDGSYVEEALSSCSESPGSGSEQSSRSTQETRRGDHAAGVPQRRESDGDSSTTDEALKAAPQRAVLRWVDQAESLHGDAGLRHASPYTPSTSESAFPMLPNDAEEILAAVSFISRSQGSRSELSASGEATETQEAASSARQRAGLLWGHYIVVGRFRCHLALADLQRVVLLPVQDPLQLLSAVRDGASPCNRTSSGGGGSSSSDNSYALKKGDFFLCASDCIRVKSAWDAEADDDDDDTNSSSAVLFALGTNSGTVLLLEAAYEAADAEDLSSVDDASLASLALKEQRRTRLTLRHTTDIVGNHGKPVAVDSLALTAQAAATQDSGVWRDARTTLRVVVGGRDGSTRLYTVFPFRDMEEATPATSAICKGEAGAESESKRNGEEEEEGGDSESETQDLMCKDLWNEQGIFFASSGVTVVTVLRMPGSAPSLRACMGAAVGSSAFLPPSGSPETAAAAAPPPQHLIYIAGDWLGNVYQLQLERKGDVKQKRSIVKPLTASCWMAERNLPDALHWSVAVGAEREKKGLQGDALFFQPPDRAEEAAVARRVRQTMEWRREKRRITSMFLPPAANPAAALASGEAARDCPIKSGPVLPQFPLGSSPSAGAAAAAAFAEGVPPYERILEKMPAGLDPSQRSEWLQQRQRLLVEALQAQRNAVKARAVLAEYSKDTLLSLGASLSL</sequence>
<dbReference type="InterPro" id="IPR036322">
    <property type="entry name" value="WD40_repeat_dom_sf"/>
</dbReference>
<dbReference type="Pfam" id="PF00400">
    <property type="entry name" value="WD40"/>
    <property type="match status" value="7"/>
</dbReference>
<dbReference type="Proteomes" id="UP000284403">
    <property type="component" value="Unassembled WGS sequence"/>
</dbReference>
<organism evidence="5 6">
    <name type="scientific">Trypanosoma conorhini</name>
    <dbReference type="NCBI Taxonomy" id="83891"/>
    <lineage>
        <taxon>Eukaryota</taxon>
        <taxon>Discoba</taxon>
        <taxon>Euglenozoa</taxon>
        <taxon>Kinetoplastea</taxon>
        <taxon>Metakinetoplastina</taxon>
        <taxon>Trypanosomatida</taxon>
        <taxon>Trypanosomatidae</taxon>
        <taxon>Trypanosoma</taxon>
    </lineage>
</organism>
<name>A0A3R7N8Y8_9TRYP</name>
<feature type="repeat" description="WD" evidence="3">
    <location>
        <begin position="1134"/>
        <end position="1166"/>
    </location>
</feature>
<dbReference type="PROSITE" id="PS50294">
    <property type="entry name" value="WD_REPEATS_REGION"/>
    <property type="match status" value="1"/>
</dbReference>
<dbReference type="PANTHER" id="PTHR19860">
    <property type="entry name" value="DDB1- AND CUL4-ASSOCIATED FACTOR 12-RELATED"/>
    <property type="match status" value="1"/>
</dbReference>
<dbReference type="GeneID" id="40313991"/>
<dbReference type="InterPro" id="IPR015943">
    <property type="entry name" value="WD40/YVTN_repeat-like_dom_sf"/>
</dbReference>
<dbReference type="InterPro" id="IPR027417">
    <property type="entry name" value="P-loop_NTPase"/>
</dbReference>
<feature type="region of interest" description="Disordered" evidence="4">
    <location>
        <begin position="1406"/>
        <end position="1458"/>
    </location>
</feature>
<feature type="repeat" description="WD" evidence="3">
    <location>
        <begin position="942"/>
        <end position="983"/>
    </location>
</feature>
<reference evidence="5 6" key="1">
    <citation type="journal article" date="2018" name="BMC Genomics">
        <title>Genomic comparison of Trypanosoma conorhini and Trypanosoma rangeli to Trypanosoma cruzi strains of high and low virulence.</title>
        <authorList>
            <person name="Bradwell K.R."/>
            <person name="Koparde V.N."/>
            <person name="Matveyev A.V."/>
            <person name="Serrano M.G."/>
            <person name="Alves J.M."/>
            <person name="Parikh H."/>
            <person name="Huang B."/>
            <person name="Lee V."/>
            <person name="Espinosa-Alvarez O."/>
            <person name="Ortiz P.A."/>
            <person name="Costa-Martins A.G."/>
            <person name="Teixeira M.M."/>
            <person name="Buck G.A."/>
        </authorList>
    </citation>
    <scope>NUCLEOTIDE SEQUENCE [LARGE SCALE GENOMIC DNA]</scope>
    <source>
        <strain evidence="5 6">025E</strain>
    </source>
</reference>
<dbReference type="Gene3D" id="2.130.10.10">
    <property type="entry name" value="YVTN repeat-like/Quinoprotein amine dehydrogenase"/>
    <property type="match status" value="3"/>
</dbReference>
<feature type="compositionally biased region" description="Basic and acidic residues" evidence="4">
    <location>
        <begin position="1428"/>
        <end position="1446"/>
    </location>
</feature>
<comment type="caution">
    <text evidence="5">The sequence shown here is derived from an EMBL/GenBank/DDBJ whole genome shotgun (WGS) entry which is preliminary data.</text>
</comment>
<protein>
    <submittedName>
        <fullName evidence="5">Telomerase-associated protein</fullName>
    </submittedName>
</protein>
<dbReference type="PANTHER" id="PTHR19860:SF40">
    <property type="entry name" value="WD40 REPEAT-CONTAINING PROTEIN"/>
    <property type="match status" value="1"/>
</dbReference>
<dbReference type="SUPFAM" id="SSF50978">
    <property type="entry name" value="WD40 repeat-like"/>
    <property type="match status" value="1"/>
</dbReference>
<evidence type="ECO:0000256" key="4">
    <source>
        <dbReference type="SAM" id="MobiDB-lite"/>
    </source>
</evidence>